<name>A0A915K9Z9_ROMCU</name>
<sequence length="83" mass="9335">MQKFRLSPNTIDTLILRIGDQLKHDTDRNYALSPNQQLLLGIRYLATGGHMRLVGDANGVSKATMSRVVHRVVESINLTLFDE</sequence>
<reference evidence="2" key="1">
    <citation type="submission" date="2022-11" db="UniProtKB">
        <authorList>
            <consortium name="WormBaseParasite"/>
        </authorList>
    </citation>
    <scope>IDENTIFICATION</scope>
</reference>
<dbReference type="OMA" id="FYALETM"/>
<dbReference type="Proteomes" id="UP000887565">
    <property type="component" value="Unplaced"/>
</dbReference>
<keyword evidence="1" id="KW-1185">Reference proteome</keyword>
<proteinExistence type="predicted"/>
<evidence type="ECO:0000313" key="1">
    <source>
        <dbReference type="Proteomes" id="UP000887565"/>
    </source>
</evidence>
<accession>A0A915K9Z9</accession>
<dbReference type="AlphaFoldDB" id="A0A915K9Z9"/>
<evidence type="ECO:0000313" key="2">
    <source>
        <dbReference type="WBParaSite" id="nRc.2.0.1.t35593-RA"/>
    </source>
</evidence>
<organism evidence="1 2">
    <name type="scientific">Romanomermis culicivorax</name>
    <name type="common">Nematode worm</name>
    <dbReference type="NCBI Taxonomy" id="13658"/>
    <lineage>
        <taxon>Eukaryota</taxon>
        <taxon>Metazoa</taxon>
        <taxon>Ecdysozoa</taxon>
        <taxon>Nematoda</taxon>
        <taxon>Enoplea</taxon>
        <taxon>Dorylaimia</taxon>
        <taxon>Mermithida</taxon>
        <taxon>Mermithoidea</taxon>
        <taxon>Mermithidae</taxon>
        <taxon>Romanomermis</taxon>
    </lineage>
</organism>
<dbReference type="WBParaSite" id="nRc.2.0.1.t35593-RA">
    <property type="protein sequence ID" value="nRc.2.0.1.t35593-RA"/>
    <property type="gene ID" value="nRc.2.0.1.g35593"/>
</dbReference>
<protein>
    <submittedName>
        <fullName evidence="2">Uncharacterized protein</fullName>
    </submittedName>
</protein>